<dbReference type="Pfam" id="PF05175">
    <property type="entry name" value="MTS"/>
    <property type="match status" value="1"/>
</dbReference>
<dbReference type="AlphaFoldDB" id="A0A316C898"/>
<dbReference type="CDD" id="cd02440">
    <property type="entry name" value="AdoMet_MTases"/>
    <property type="match status" value="1"/>
</dbReference>
<keyword evidence="5" id="KW-1185">Reference proteome</keyword>
<keyword evidence="1 4" id="KW-0489">Methyltransferase</keyword>
<dbReference type="Gene3D" id="3.40.50.150">
    <property type="entry name" value="Vaccinia Virus protein VP39"/>
    <property type="match status" value="1"/>
</dbReference>
<protein>
    <submittedName>
        <fullName evidence="4">tRNA1(Val) A37 N6-methylase TrmN6</fullName>
    </submittedName>
</protein>
<evidence type="ECO:0000256" key="1">
    <source>
        <dbReference type="ARBA" id="ARBA00022603"/>
    </source>
</evidence>
<organism evidence="4 5">
    <name type="scientific">Pseudaminobacter salicylatoxidans</name>
    <dbReference type="NCBI Taxonomy" id="93369"/>
    <lineage>
        <taxon>Bacteria</taxon>
        <taxon>Pseudomonadati</taxon>
        <taxon>Pseudomonadota</taxon>
        <taxon>Alphaproteobacteria</taxon>
        <taxon>Hyphomicrobiales</taxon>
        <taxon>Phyllobacteriaceae</taxon>
        <taxon>Pseudaminobacter</taxon>
    </lineage>
</organism>
<reference evidence="4 5" key="1">
    <citation type="submission" date="2018-05" db="EMBL/GenBank/DDBJ databases">
        <title>Genomic Encyclopedia of Type Strains, Phase IV (KMG-IV): sequencing the most valuable type-strain genomes for metagenomic binning, comparative biology and taxonomic classification.</title>
        <authorList>
            <person name="Goeker M."/>
        </authorList>
    </citation>
    <scope>NUCLEOTIDE SEQUENCE [LARGE SCALE GENOMIC DNA]</scope>
    <source>
        <strain evidence="4 5">DSM 6986</strain>
    </source>
</reference>
<dbReference type="InterPro" id="IPR050210">
    <property type="entry name" value="tRNA_Adenine-N(6)_MTase"/>
</dbReference>
<evidence type="ECO:0000313" key="5">
    <source>
        <dbReference type="Proteomes" id="UP000245396"/>
    </source>
</evidence>
<dbReference type="InterPro" id="IPR029063">
    <property type="entry name" value="SAM-dependent_MTases_sf"/>
</dbReference>
<dbReference type="InterPro" id="IPR007848">
    <property type="entry name" value="Small_mtfrase_dom"/>
</dbReference>
<dbReference type="Proteomes" id="UP000245396">
    <property type="component" value="Unassembled WGS sequence"/>
</dbReference>
<accession>A0A316C898</accession>
<dbReference type="RefSeq" id="WP_109612163.1">
    <property type="nucleotide sequence ID" value="NZ_QGGG01000003.1"/>
</dbReference>
<keyword evidence="1 4" id="KW-0808">Transferase</keyword>
<dbReference type="OrthoDB" id="5489421at2"/>
<gene>
    <name evidence="4" type="ORF">C7441_103322</name>
</gene>
<comment type="caution">
    <text evidence="4">The sequence shown here is derived from an EMBL/GenBank/DDBJ whole genome shotgun (WGS) entry which is preliminary data.</text>
</comment>
<dbReference type="SUPFAM" id="SSF53335">
    <property type="entry name" value="S-adenosyl-L-methionine-dependent methyltransferases"/>
    <property type="match status" value="1"/>
</dbReference>
<name>A0A316C898_PSESE</name>
<sequence length="261" mass="27563">MIHAGRERPAFTTDAFHRGGFWLVQPRDAGHRAGMDALMLAAAVPSGFRGHAVDFGAGAGAAGLAVAARCREATVTLVELSPEMTGFARQTLAHEGNAHVAPRVSLVEADVTQTGKVRAGAGLADNSCDFVIMNPPFNMARDRATPDELRRRAHVMENGLFESWLRSAAAIVRPRGGLALIARPQSLPQILAALGGRFGSAEIMPIHPRADAAAIRIVLRARKGARGALALCPPLILHDQGHELSIRADAISNGQASLFAD</sequence>
<evidence type="ECO:0000256" key="2">
    <source>
        <dbReference type="ARBA" id="ARBA00022691"/>
    </source>
</evidence>
<feature type="domain" description="Methyltransferase small" evidence="3">
    <location>
        <begin position="39"/>
        <end position="142"/>
    </location>
</feature>
<dbReference type="PANTHER" id="PTHR47739:SF1">
    <property type="entry name" value="TRNA1(VAL) (ADENINE(37)-N6)-METHYLTRANSFERASE"/>
    <property type="match status" value="1"/>
</dbReference>
<evidence type="ECO:0000313" key="4">
    <source>
        <dbReference type="EMBL" id="PWJ85463.1"/>
    </source>
</evidence>
<dbReference type="GO" id="GO:0032259">
    <property type="term" value="P:methylation"/>
    <property type="evidence" value="ECO:0007669"/>
    <property type="project" value="UniProtKB-KW"/>
</dbReference>
<dbReference type="GO" id="GO:0008168">
    <property type="term" value="F:methyltransferase activity"/>
    <property type="evidence" value="ECO:0007669"/>
    <property type="project" value="UniProtKB-KW"/>
</dbReference>
<dbReference type="PANTHER" id="PTHR47739">
    <property type="entry name" value="TRNA1(VAL) (ADENINE(37)-N6)-METHYLTRANSFERASE"/>
    <property type="match status" value="1"/>
</dbReference>
<dbReference type="EMBL" id="QGGG01000003">
    <property type="protein sequence ID" value="PWJ85463.1"/>
    <property type="molecule type" value="Genomic_DNA"/>
</dbReference>
<keyword evidence="2" id="KW-0949">S-adenosyl-L-methionine</keyword>
<proteinExistence type="predicted"/>
<dbReference type="STRING" id="1192868.GCA_000304395_00092"/>
<evidence type="ECO:0000259" key="3">
    <source>
        <dbReference type="Pfam" id="PF05175"/>
    </source>
</evidence>